<keyword evidence="2 6" id="KW-0678">Repressor</keyword>
<dbReference type="InterPro" id="IPR038933">
    <property type="entry name" value="Ovate"/>
</dbReference>
<evidence type="ECO:0000256" key="3">
    <source>
        <dbReference type="ARBA" id="ARBA00023015"/>
    </source>
</evidence>
<evidence type="ECO:0000256" key="6">
    <source>
        <dbReference type="RuleBase" id="RU367028"/>
    </source>
</evidence>
<sequence length="361" mass="39647">MGRHKFRLSDMMPNAWFFKLRDMHARGGGAAATSPRVAASRPPPSTPRAAAWLPHRASHYYTPRAGDLGGLGSPLHPRASDTHFPPLQLSPPRRSRRRHRRRSVKLAPPPSASSSSSSGVASSPASAACRCRQELVVVEAPDTPPCRRDIFAGYSSDGDDECVKKPTVAVRAHHRLDGKVITSATDIIFDLRTKKRPAKSLPPIATKPATKREPDVCQLEDKHIDVLTHAARRTSPAVPEQSTLKPRRRSVSSARRLKTRANTPRLASPSSKKCKSPTTTTAARSPPPPLAKSFAVVKSSRDPRRDFRESMEEMIAENGIRAAADLEDLLACYLSLNAAEYHDLIVEVFEHIWVTLSDVKV</sequence>
<comment type="subcellular location">
    <subcellularLocation>
        <location evidence="1 6">Nucleus</location>
    </subcellularLocation>
</comment>
<dbReference type="InterPro" id="IPR025830">
    <property type="entry name" value="DNA_bnd_dom_ovate"/>
</dbReference>
<dbReference type="Proteomes" id="UP000007305">
    <property type="component" value="Chromosome 8"/>
</dbReference>
<gene>
    <name evidence="10" type="primary">LOC103636549</name>
    <name evidence="9" type="ORF">ZEAMMB73_Zm00001d012498</name>
</gene>
<feature type="region of interest" description="Disordered" evidence="7">
    <location>
        <begin position="63"/>
        <end position="123"/>
    </location>
</feature>
<evidence type="ECO:0000313" key="10">
    <source>
        <dbReference type="EnsemblPlants" id="Zm00001eb368780_P001"/>
    </source>
</evidence>
<dbReference type="ExpressionAtlas" id="K7V3V9">
    <property type="expression patterns" value="baseline and differential"/>
</dbReference>
<feature type="compositionally biased region" description="Low complexity" evidence="7">
    <location>
        <begin position="267"/>
        <end position="284"/>
    </location>
</feature>
<dbReference type="GO" id="GO:0005634">
    <property type="term" value="C:nucleus"/>
    <property type="evidence" value="ECO:0007669"/>
    <property type="project" value="UniProtKB-SubCell"/>
</dbReference>
<evidence type="ECO:0000256" key="2">
    <source>
        <dbReference type="ARBA" id="ARBA00022491"/>
    </source>
</evidence>
<dbReference type="RefSeq" id="XP_008657114.1">
    <property type="nucleotide sequence ID" value="XM_008658892.4"/>
</dbReference>
<keyword evidence="5 6" id="KW-0539">Nucleus</keyword>
<reference evidence="11" key="1">
    <citation type="journal article" date="2009" name="Science">
        <title>The B73 maize genome: complexity, diversity, and dynamics.</title>
        <authorList>
            <person name="Schnable P.S."/>
            <person name="Ware D."/>
            <person name="Fulton R.S."/>
            <person name="Stein J.C."/>
            <person name="Wei F."/>
            <person name="Pasternak S."/>
            <person name="Liang C."/>
            <person name="Zhang J."/>
            <person name="Fulton L."/>
            <person name="Graves T.A."/>
            <person name="Minx P."/>
            <person name="Reily A.D."/>
            <person name="Courtney L."/>
            <person name="Kruchowski S.S."/>
            <person name="Tomlinson C."/>
            <person name="Strong C."/>
            <person name="Delehaunty K."/>
            <person name="Fronick C."/>
            <person name="Courtney B."/>
            <person name="Rock S.M."/>
            <person name="Belter E."/>
            <person name="Du F."/>
            <person name="Kim K."/>
            <person name="Abbott R.M."/>
            <person name="Cotton M."/>
            <person name="Levy A."/>
            <person name="Marchetto P."/>
            <person name="Ochoa K."/>
            <person name="Jackson S.M."/>
            <person name="Gillam B."/>
            <person name="Chen W."/>
            <person name="Yan L."/>
            <person name="Higginbotham J."/>
            <person name="Cardenas M."/>
            <person name="Waligorski J."/>
            <person name="Applebaum E."/>
            <person name="Phelps L."/>
            <person name="Falcone J."/>
            <person name="Kanchi K."/>
            <person name="Thane T."/>
            <person name="Scimone A."/>
            <person name="Thane N."/>
            <person name="Henke J."/>
            <person name="Wang T."/>
            <person name="Ruppert J."/>
            <person name="Shah N."/>
            <person name="Rotter K."/>
            <person name="Hodges J."/>
            <person name="Ingenthron E."/>
            <person name="Cordes M."/>
            <person name="Kohlberg S."/>
            <person name="Sgro J."/>
            <person name="Delgado B."/>
            <person name="Mead K."/>
            <person name="Chinwalla A."/>
            <person name="Leonard S."/>
            <person name="Crouse K."/>
            <person name="Collura K."/>
            <person name="Kudrna D."/>
            <person name="Currie J."/>
            <person name="He R."/>
            <person name="Angelova A."/>
            <person name="Rajasekar S."/>
            <person name="Mueller T."/>
            <person name="Lomeli R."/>
            <person name="Scara G."/>
            <person name="Ko A."/>
            <person name="Delaney K."/>
            <person name="Wissotski M."/>
            <person name="Lopez G."/>
            <person name="Campos D."/>
            <person name="Braidotti M."/>
            <person name="Ashley E."/>
            <person name="Golser W."/>
            <person name="Kim H."/>
            <person name="Lee S."/>
            <person name="Lin J."/>
            <person name="Dujmic Z."/>
            <person name="Kim W."/>
            <person name="Talag J."/>
            <person name="Zuccolo A."/>
            <person name="Fan C."/>
            <person name="Sebastian A."/>
            <person name="Kramer M."/>
            <person name="Spiegel L."/>
            <person name="Nascimento L."/>
            <person name="Zutavern T."/>
            <person name="Miller B."/>
            <person name="Ambroise C."/>
            <person name="Muller S."/>
            <person name="Spooner W."/>
            <person name="Narechania A."/>
            <person name="Ren L."/>
            <person name="Wei S."/>
            <person name="Kumari S."/>
            <person name="Faga B."/>
            <person name="Levy M.J."/>
            <person name="McMahan L."/>
            <person name="Van Buren P."/>
            <person name="Vaughn M.W."/>
            <person name="Ying K."/>
            <person name="Yeh C.-T."/>
            <person name="Emrich S.J."/>
            <person name="Jia Y."/>
            <person name="Kalyanaraman A."/>
            <person name="Hsia A.-P."/>
            <person name="Barbazuk W.B."/>
            <person name="Baucom R.S."/>
            <person name="Brutnell T.P."/>
            <person name="Carpita N.C."/>
            <person name="Chaparro C."/>
            <person name="Chia J.-M."/>
            <person name="Deragon J.-M."/>
            <person name="Estill J.C."/>
            <person name="Fu Y."/>
            <person name="Jeddeloh J.A."/>
            <person name="Han Y."/>
            <person name="Lee H."/>
            <person name="Li P."/>
            <person name="Lisch D.R."/>
            <person name="Liu S."/>
            <person name="Liu Z."/>
            <person name="Nagel D.H."/>
            <person name="McCann M.C."/>
            <person name="SanMiguel P."/>
            <person name="Myers A.M."/>
            <person name="Nettleton D."/>
            <person name="Nguyen J."/>
            <person name="Penning B.W."/>
            <person name="Ponnala L."/>
            <person name="Schneider K.L."/>
            <person name="Schwartz D.C."/>
            <person name="Sharma A."/>
            <person name="Soderlund C."/>
            <person name="Springer N.M."/>
            <person name="Sun Q."/>
            <person name="Wang H."/>
            <person name="Waterman M."/>
            <person name="Westerman R."/>
            <person name="Wolfgruber T.K."/>
            <person name="Yang L."/>
            <person name="Yu Y."/>
            <person name="Zhang L."/>
            <person name="Zhou S."/>
            <person name="Zhu Q."/>
            <person name="Bennetzen J.L."/>
            <person name="Dawe R.K."/>
            <person name="Jiang J."/>
            <person name="Jiang N."/>
            <person name="Presting G.G."/>
            <person name="Wessler S.R."/>
            <person name="Aluru S."/>
            <person name="Martienssen R.A."/>
            <person name="Clifton S.W."/>
            <person name="McCombie W.R."/>
            <person name="Wing R.A."/>
            <person name="Wilson R.K."/>
        </authorList>
    </citation>
    <scope>NUCLEOTIDE SEQUENCE [LARGE SCALE GENOMIC DNA]</scope>
    <source>
        <strain evidence="11">cv. B73</strain>
    </source>
</reference>
<dbReference type="PaxDb" id="4577-AC204502.4_FGP006"/>
<dbReference type="InterPro" id="IPR006458">
    <property type="entry name" value="Ovate_C"/>
</dbReference>
<dbReference type="PANTHER" id="PTHR33057:SF194">
    <property type="entry name" value="TRANSCRIPTION REPRESSOR"/>
    <property type="match status" value="1"/>
</dbReference>
<dbReference type="eggNOG" id="ENOG502RTS2">
    <property type="taxonomic scope" value="Eukaryota"/>
</dbReference>
<dbReference type="EMBL" id="CM000784">
    <property type="protein sequence ID" value="AQK99645.1"/>
    <property type="molecule type" value="Genomic_DNA"/>
</dbReference>
<feature type="domain" description="OVATE" evidence="8">
    <location>
        <begin position="296"/>
        <end position="355"/>
    </location>
</feature>
<reference evidence="10" key="4">
    <citation type="submission" date="2021-05" db="UniProtKB">
        <authorList>
            <consortium name="EnsemblPlants"/>
        </authorList>
    </citation>
    <scope>IDENTIFICATION</scope>
    <source>
        <strain evidence="10">cv. B73</strain>
    </source>
</reference>
<dbReference type="HOGENOM" id="CLU_036558_0_0_1"/>
<dbReference type="KEGG" id="zma:103636549"/>
<protein>
    <recommendedName>
        <fullName evidence="6">Transcription repressor</fullName>
    </recommendedName>
    <alternativeName>
        <fullName evidence="6">Ovate family protein</fullName>
    </alternativeName>
</protein>
<dbReference type="Pfam" id="PF04844">
    <property type="entry name" value="Ovate"/>
    <property type="match status" value="1"/>
</dbReference>
<feature type="compositionally biased region" description="Basic residues" evidence="7">
    <location>
        <begin position="245"/>
        <end position="259"/>
    </location>
</feature>
<evidence type="ECO:0000256" key="1">
    <source>
        <dbReference type="ARBA" id="ARBA00004123"/>
    </source>
</evidence>
<dbReference type="PROSITE" id="PS51754">
    <property type="entry name" value="OVATE"/>
    <property type="match status" value="1"/>
</dbReference>
<evidence type="ECO:0000256" key="4">
    <source>
        <dbReference type="ARBA" id="ARBA00023163"/>
    </source>
</evidence>
<keyword evidence="4 6" id="KW-0804">Transcription</keyword>
<proteinExistence type="predicted"/>
<evidence type="ECO:0000256" key="5">
    <source>
        <dbReference type="ARBA" id="ARBA00023242"/>
    </source>
</evidence>
<reference evidence="9" key="2">
    <citation type="submission" date="2015-12" db="EMBL/GenBank/DDBJ databases">
        <title>Update maize B73 reference genome by single molecule sequencing technologies.</title>
        <authorList>
            <consortium name="Maize Genome Sequencing Project"/>
            <person name="Ware D."/>
        </authorList>
    </citation>
    <scope>NUCLEOTIDE SEQUENCE</scope>
    <source>
        <tissue evidence="9">Seedling</tissue>
    </source>
</reference>
<dbReference type="GO" id="GO:0045892">
    <property type="term" value="P:negative regulation of DNA-templated transcription"/>
    <property type="evidence" value="ECO:0007669"/>
    <property type="project" value="UniProtKB-UniRule"/>
</dbReference>
<dbReference type="PANTHER" id="PTHR33057">
    <property type="entry name" value="TRANSCRIPTION REPRESSOR OFP7-RELATED"/>
    <property type="match status" value="1"/>
</dbReference>
<evidence type="ECO:0000256" key="7">
    <source>
        <dbReference type="SAM" id="MobiDB-lite"/>
    </source>
</evidence>
<dbReference type="EnsemblPlants" id="Zm00001eb368780_T001">
    <property type="protein sequence ID" value="Zm00001eb368780_P001"/>
    <property type="gene ID" value="Zm00001eb368780"/>
</dbReference>
<evidence type="ECO:0000259" key="8">
    <source>
        <dbReference type="PROSITE" id="PS51754"/>
    </source>
</evidence>
<feature type="compositionally biased region" description="Low complexity" evidence="7">
    <location>
        <begin position="112"/>
        <end position="123"/>
    </location>
</feature>
<dbReference type="OMA" id="CRRDKFV"/>
<evidence type="ECO:0000313" key="11">
    <source>
        <dbReference type="Proteomes" id="UP000007305"/>
    </source>
</evidence>
<feature type="region of interest" description="Disordered" evidence="7">
    <location>
        <begin position="230"/>
        <end position="305"/>
    </location>
</feature>
<name>K7V3V9_MAIZE</name>
<dbReference type="Pfam" id="PF13724">
    <property type="entry name" value="DNA_binding_2"/>
    <property type="match status" value="1"/>
</dbReference>
<reference evidence="10" key="3">
    <citation type="submission" date="2019-07" db="EMBL/GenBank/DDBJ databases">
        <authorList>
            <person name="Seetharam A."/>
            <person name="Woodhouse M."/>
            <person name="Cannon E."/>
        </authorList>
    </citation>
    <scope>NUCLEOTIDE SEQUENCE [LARGE SCALE GENOMIC DNA]</scope>
    <source>
        <strain evidence="10">cv. B73</strain>
    </source>
</reference>
<dbReference type="NCBIfam" id="TIGR01568">
    <property type="entry name" value="A_thal_3678"/>
    <property type="match status" value="1"/>
</dbReference>
<comment type="function">
    <text evidence="6">Transcriptional repressor that regulates multiple aspects of plant growth and development.</text>
</comment>
<dbReference type="GO" id="GO:0003677">
    <property type="term" value="F:DNA binding"/>
    <property type="evidence" value="ECO:0007669"/>
    <property type="project" value="InterPro"/>
</dbReference>
<feature type="region of interest" description="Disordered" evidence="7">
    <location>
        <begin position="27"/>
        <end position="50"/>
    </location>
</feature>
<keyword evidence="11" id="KW-1185">Reference proteome</keyword>
<organism evidence="9">
    <name type="scientific">Zea mays</name>
    <name type="common">Maize</name>
    <dbReference type="NCBI Taxonomy" id="4577"/>
    <lineage>
        <taxon>Eukaryota</taxon>
        <taxon>Viridiplantae</taxon>
        <taxon>Streptophyta</taxon>
        <taxon>Embryophyta</taxon>
        <taxon>Tracheophyta</taxon>
        <taxon>Spermatophyta</taxon>
        <taxon>Magnoliopsida</taxon>
        <taxon>Liliopsida</taxon>
        <taxon>Poales</taxon>
        <taxon>Poaceae</taxon>
        <taxon>PACMAD clade</taxon>
        <taxon>Panicoideae</taxon>
        <taxon>Andropogonodae</taxon>
        <taxon>Andropogoneae</taxon>
        <taxon>Tripsacinae</taxon>
        <taxon>Zea</taxon>
    </lineage>
</organism>
<dbReference type="OrthoDB" id="1928390at2759"/>
<feature type="compositionally biased region" description="Basic residues" evidence="7">
    <location>
        <begin position="93"/>
        <end position="104"/>
    </location>
</feature>
<dbReference type="AlphaFoldDB" id="K7V3V9"/>
<dbReference type="Gramene" id="Zm00001eb368780_T001">
    <property type="protein sequence ID" value="Zm00001eb368780_P001"/>
    <property type="gene ID" value="Zm00001eb368780"/>
</dbReference>
<accession>K7V3V9</accession>
<feature type="compositionally biased region" description="Low complexity" evidence="7">
    <location>
        <begin position="31"/>
        <end position="40"/>
    </location>
</feature>
<evidence type="ECO:0000313" key="9">
    <source>
        <dbReference type="EMBL" id="AQK99645.1"/>
    </source>
</evidence>
<dbReference type="GeneID" id="103636549"/>
<keyword evidence="3 6" id="KW-0805">Transcription regulation</keyword>